<dbReference type="Proteomes" id="UP000268469">
    <property type="component" value="Unassembled WGS sequence"/>
</dbReference>
<sequence length="372" mass="39734">MIELITEPTYVARIKVVGVGGAGCNAIQYLVESNVRGVEYIAANTDIQALERIKVANRIQLGPNLTRGLGAGGDPEIGRKAAEESREEIRERLMETDMVFVTAGMGGGTGTGAAPIIAEEAKGLNALVVAVVTRPFDFEARKKAKIAELGIEELKARVDTLIIIPNQRLLAIAAKQTVDEAFRVGTQVLYNAISSIAELITRPGLINLDFADIKTVMTEKGSALMGMGYGEGENRAQIAAASAISSPLLDDLSIKGAKGLIINVAGGHDLTMAEVEEANSIVVEAAGGDPMVFSGVITGDESLEGKVKVSVIATGIEEPVPLHKEAGMAIFEKRRPDFEPPTFIRQRRKEAKVAFVDEDNLEIPTFLRRQAD</sequence>
<comment type="caution">
    <text evidence="4">Lacks conserved residue(s) required for the propagation of feature annotation.</text>
</comment>
<feature type="binding site" evidence="4">
    <location>
        <position position="143"/>
    </location>
    <ligand>
        <name>GTP</name>
        <dbReference type="ChEBI" id="CHEBI:37565"/>
    </ligand>
</feature>
<comment type="similarity">
    <text evidence="1 4 6">Belongs to the FtsZ family.</text>
</comment>
<name>A0A660SJI1_UNCW3</name>
<evidence type="ECO:0000256" key="1">
    <source>
        <dbReference type="ARBA" id="ARBA00009690"/>
    </source>
</evidence>
<dbReference type="PANTHER" id="PTHR30314:SF3">
    <property type="entry name" value="MITOCHONDRIAL DIVISION PROTEIN FSZA"/>
    <property type="match status" value="1"/>
</dbReference>
<keyword evidence="4" id="KW-0963">Cytoplasm</keyword>
<dbReference type="EMBL" id="QNBE01000045">
    <property type="protein sequence ID" value="RKX70246.1"/>
    <property type="molecule type" value="Genomic_DNA"/>
</dbReference>
<dbReference type="InterPro" id="IPR003008">
    <property type="entry name" value="Tubulin_FtsZ_GTPase"/>
</dbReference>
<dbReference type="GO" id="GO:0005737">
    <property type="term" value="C:cytoplasm"/>
    <property type="evidence" value="ECO:0007669"/>
    <property type="project" value="UniProtKB-SubCell"/>
</dbReference>
<gene>
    <name evidence="4" type="primary">ftsZ</name>
    <name evidence="9" type="ORF">DRP53_05590</name>
</gene>
<dbReference type="GO" id="GO:0032153">
    <property type="term" value="C:cell division site"/>
    <property type="evidence" value="ECO:0007669"/>
    <property type="project" value="UniProtKB-UniRule"/>
</dbReference>
<keyword evidence="2 4" id="KW-0547">Nucleotide-binding</keyword>
<evidence type="ECO:0000256" key="3">
    <source>
        <dbReference type="ARBA" id="ARBA00023134"/>
    </source>
</evidence>
<dbReference type="InterPro" id="IPR020805">
    <property type="entry name" value="Cell_div_FtsZ_CS"/>
</dbReference>
<dbReference type="GO" id="GO:0051258">
    <property type="term" value="P:protein polymerization"/>
    <property type="evidence" value="ECO:0007669"/>
    <property type="project" value="UniProtKB-UniRule"/>
</dbReference>
<evidence type="ECO:0000256" key="5">
    <source>
        <dbReference type="NCBIfam" id="TIGR00065"/>
    </source>
</evidence>
<dbReference type="InterPro" id="IPR000158">
    <property type="entry name" value="Cell_div_FtsZ"/>
</dbReference>
<dbReference type="SUPFAM" id="SSF55307">
    <property type="entry name" value="Tubulin C-terminal domain-like"/>
    <property type="match status" value="1"/>
</dbReference>
<keyword evidence="3 4" id="KW-0342">GTP-binding</keyword>
<dbReference type="PRINTS" id="PR00423">
    <property type="entry name" value="CELLDVISFTSZ"/>
</dbReference>
<evidence type="ECO:0000256" key="2">
    <source>
        <dbReference type="ARBA" id="ARBA00022741"/>
    </source>
</evidence>
<dbReference type="AlphaFoldDB" id="A0A660SJI1"/>
<evidence type="ECO:0000256" key="6">
    <source>
        <dbReference type="RuleBase" id="RU000631"/>
    </source>
</evidence>
<evidence type="ECO:0000259" key="8">
    <source>
        <dbReference type="SMART" id="SM00865"/>
    </source>
</evidence>
<dbReference type="PANTHER" id="PTHR30314">
    <property type="entry name" value="CELL DIVISION PROTEIN FTSZ-RELATED"/>
    <property type="match status" value="1"/>
</dbReference>
<dbReference type="GO" id="GO:0003924">
    <property type="term" value="F:GTPase activity"/>
    <property type="evidence" value="ECO:0007669"/>
    <property type="project" value="UniProtKB-UniRule"/>
</dbReference>
<dbReference type="GO" id="GO:0005525">
    <property type="term" value="F:GTP binding"/>
    <property type="evidence" value="ECO:0007669"/>
    <property type="project" value="UniProtKB-UniRule"/>
</dbReference>
<dbReference type="PROSITE" id="PS01134">
    <property type="entry name" value="FTSZ_1"/>
    <property type="match status" value="1"/>
</dbReference>
<organism evidence="9 10">
    <name type="scientific">candidate division WOR-3 bacterium</name>
    <dbReference type="NCBI Taxonomy" id="2052148"/>
    <lineage>
        <taxon>Bacteria</taxon>
        <taxon>Bacteria division WOR-3</taxon>
    </lineage>
</organism>
<dbReference type="FunFam" id="3.40.50.1440:FF:000001">
    <property type="entry name" value="Cell division protein FtsZ"/>
    <property type="match status" value="1"/>
</dbReference>
<evidence type="ECO:0000313" key="10">
    <source>
        <dbReference type="Proteomes" id="UP000268469"/>
    </source>
</evidence>
<keyword evidence="4 6" id="KW-0131">Cell cycle</keyword>
<dbReference type="SMART" id="SM00864">
    <property type="entry name" value="Tubulin"/>
    <property type="match status" value="1"/>
</dbReference>
<accession>A0A660SJI1</accession>
<comment type="function">
    <text evidence="4 6">Essential cell division protein that forms a contractile ring structure (Z ring) at the future cell division site. The regulation of the ring assembly controls the timing and the location of cell division. One of the functions of the FtsZ ring is to recruit other cell division proteins to the septum to produce a new cell wall between the dividing cells. Binds GTP and shows GTPase activity.</text>
</comment>
<comment type="subcellular location">
    <subcellularLocation>
        <location evidence="4">Cytoplasm</location>
    </subcellularLocation>
    <text evidence="4">Assembles at midcell at the inner surface of the cytoplasmic membrane.</text>
</comment>
<evidence type="ECO:0000259" key="7">
    <source>
        <dbReference type="SMART" id="SM00864"/>
    </source>
</evidence>
<dbReference type="GO" id="GO:0043093">
    <property type="term" value="P:FtsZ-dependent cytokinesis"/>
    <property type="evidence" value="ECO:0007669"/>
    <property type="project" value="UniProtKB-UniRule"/>
</dbReference>
<dbReference type="PROSITE" id="PS01135">
    <property type="entry name" value="FTSZ_2"/>
    <property type="match status" value="1"/>
</dbReference>
<dbReference type="InterPro" id="IPR045061">
    <property type="entry name" value="FtsZ/CetZ"/>
</dbReference>
<feature type="binding site" evidence="4">
    <location>
        <begin position="108"/>
        <end position="110"/>
    </location>
    <ligand>
        <name>GTP</name>
        <dbReference type="ChEBI" id="CHEBI:37565"/>
    </ligand>
</feature>
<comment type="subunit">
    <text evidence="4">Homodimer. Polymerizes to form a dynamic ring structure in a strictly GTP-dependent manner. Interacts directly with several other division proteins.</text>
</comment>
<feature type="domain" description="Tubulin/FtsZ GTPase" evidence="7">
    <location>
        <begin position="13"/>
        <end position="204"/>
    </location>
</feature>
<feature type="binding site" evidence="4">
    <location>
        <position position="139"/>
    </location>
    <ligand>
        <name>GTP</name>
        <dbReference type="ChEBI" id="CHEBI:37565"/>
    </ligand>
</feature>
<keyword evidence="4 6" id="KW-0717">Septation</keyword>
<dbReference type="InterPro" id="IPR008280">
    <property type="entry name" value="Tub_FtsZ_C"/>
</dbReference>
<evidence type="ECO:0000256" key="4">
    <source>
        <dbReference type="HAMAP-Rule" id="MF_00909"/>
    </source>
</evidence>
<dbReference type="SMART" id="SM00865">
    <property type="entry name" value="Tubulin_C"/>
    <property type="match status" value="1"/>
</dbReference>
<dbReference type="Pfam" id="PF12327">
    <property type="entry name" value="FtsZ_C"/>
    <property type="match status" value="1"/>
</dbReference>
<evidence type="ECO:0000313" key="9">
    <source>
        <dbReference type="EMBL" id="RKX70246.1"/>
    </source>
</evidence>
<dbReference type="InterPro" id="IPR018316">
    <property type="entry name" value="Tubulin/FtsZ_2-layer-sand-dom"/>
</dbReference>
<dbReference type="InterPro" id="IPR037103">
    <property type="entry name" value="Tubulin/FtsZ-like_C"/>
</dbReference>
<dbReference type="CDD" id="cd02201">
    <property type="entry name" value="FtsZ_type1"/>
    <property type="match status" value="1"/>
</dbReference>
<dbReference type="Pfam" id="PF00091">
    <property type="entry name" value="Tubulin"/>
    <property type="match status" value="1"/>
</dbReference>
<dbReference type="Gene3D" id="3.40.50.1440">
    <property type="entry name" value="Tubulin/FtsZ, GTPase domain"/>
    <property type="match status" value="1"/>
</dbReference>
<dbReference type="NCBIfam" id="TIGR00065">
    <property type="entry name" value="ftsZ"/>
    <property type="match status" value="1"/>
</dbReference>
<reference evidence="9 10" key="1">
    <citation type="submission" date="2018-06" db="EMBL/GenBank/DDBJ databases">
        <title>Extensive metabolic versatility and redundancy in microbially diverse, dynamic hydrothermal sediments.</title>
        <authorList>
            <person name="Dombrowski N."/>
            <person name="Teske A."/>
            <person name="Baker B.J."/>
        </authorList>
    </citation>
    <scope>NUCLEOTIDE SEQUENCE [LARGE SCALE GENOMIC DNA]</scope>
    <source>
        <strain evidence="9">B36_G15</strain>
    </source>
</reference>
<dbReference type="GO" id="GO:0000917">
    <property type="term" value="P:division septum assembly"/>
    <property type="evidence" value="ECO:0007669"/>
    <property type="project" value="UniProtKB-KW"/>
</dbReference>
<feature type="domain" description="Tubulin/FtsZ 2-layer sandwich" evidence="8">
    <location>
        <begin position="206"/>
        <end position="325"/>
    </location>
</feature>
<dbReference type="HAMAP" id="MF_00909">
    <property type="entry name" value="FtsZ"/>
    <property type="match status" value="1"/>
</dbReference>
<feature type="binding site" evidence="4">
    <location>
        <begin position="21"/>
        <end position="25"/>
    </location>
    <ligand>
        <name>GTP</name>
        <dbReference type="ChEBI" id="CHEBI:37565"/>
    </ligand>
</feature>
<dbReference type="Gene3D" id="3.30.1330.20">
    <property type="entry name" value="Tubulin/FtsZ, C-terminal domain"/>
    <property type="match status" value="1"/>
</dbReference>
<proteinExistence type="inferred from homology"/>
<keyword evidence="4 6" id="KW-0132">Cell division</keyword>
<protein>
    <recommendedName>
        <fullName evidence="4 5">Cell division protein FtsZ</fullName>
    </recommendedName>
</protein>
<dbReference type="InterPro" id="IPR024757">
    <property type="entry name" value="FtsZ_C"/>
</dbReference>
<dbReference type="SUPFAM" id="SSF52490">
    <property type="entry name" value="Tubulin nucleotide-binding domain-like"/>
    <property type="match status" value="1"/>
</dbReference>
<dbReference type="InterPro" id="IPR036525">
    <property type="entry name" value="Tubulin/FtsZ_GTPase_sf"/>
</dbReference>
<comment type="caution">
    <text evidence="9">The sequence shown here is derived from an EMBL/GenBank/DDBJ whole genome shotgun (WGS) entry which is preliminary data.</text>
</comment>